<accession>A0A2H2ZKU5</accession>
<gene>
    <name evidence="1" type="ORF">A9Z42_0016510</name>
</gene>
<organism evidence="1 2">
    <name type="scientific">Trichoderma parareesei</name>
    <name type="common">Filamentous fungus</name>
    <dbReference type="NCBI Taxonomy" id="858221"/>
    <lineage>
        <taxon>Eukaryota</taxon>
        <taxon>Fungi</taxon>
        <taxon>Dikarya</taxon>
        <taxon>Ascomycota</taxon>
        <taxon>Pezizomycotina</taxon>
        <taxon>Sordariomycetes</taxon>
        <taxon>Hypocreomycetidae</taxon>
        <taxon>Hypocreales</taxon>
        <taxon>Hypocreaceae</taxon>
        <taxon>Trichoderma</taxon>
    </lineage>
</organism>
<dbReference type="Proteomes" id="UP000219286">
    <property type="component" value="Unassembled WGS sequence"/>
</dbReference>
<evidence type="ECO:0000313" key="1">
    <source>
        <dbReference type="EMBL" id="OTA01335.1"/>
    </source>
</evidence>
<dbReference type="AlphaFoldDB" id="A0A2H2ZKU5"/>
<dbReference type="EMBL" id="LFMI01000194">
    <property type="protein sequence ID" value="OTA01335.1"/>
    <property type="molecule type" value="Genomic_DNA"/>
</dbReference>
<sequence>MAFTFTKTYFLCPTSDFIHPPPAGPLSLGSIVRSTSTPQYPLNRGSIVAVSDADPPVVETDWKKTVSTQKGIGLGVYSQFLQLAICGAPLGTEVNVEHTSKLANTFAFDKVTTYAFEPTQEYVQEAIQAPAVQAWLREPRQRFAPVCSLYLVTGLKLVKGARIKYSTSHSEAVTGNIGIDVPSIGMSVGPKGHWSSSSDDETEMNHADEFVFAFRVKRLRFGRKLKLEDYHKGAFMAIGGESEDGLSVLVEDVDGSEIETAKAVPDVTEHGRVYCVPA</sequence>
<proteinExistence type="predicted"/>
<comment type="caution">
    <text evidence="1">The sequence shown here is derived from an EMBL/GenBank/DDBJ whole genome shotgun (WGS) entry which is preliminary data.</text>
</comment>
<protein>
    <submittedName>
        <fullName evidence="1">Uncharacterized protein</fullName>
    </submittedName>
</protein>
<keyword evidence="2" id="KW-1185">Reference proteome</keyword>
<name>A0A2H2ZKU5_TRIPA</name>
<dbReference type="OrthoDB" id="4500473at2759"/>
<evidence type="ECO:0000313" key="2">
    <source>
        <dbReference type="Proteomes" id="UP000219286"/>
    </source>
</evidence>
<reference evidence="1 2" key="1">
    <citation type="journal article" date="2015" name="Genome Announc.">
        <title>Genome sequence and annotation of Trichoderma parareesei, the ancestor of the cellulase producer Trichoderma reesei.</title>
        <authorList>
            <person name="Yang D."/>
            <person name="Pomraning K."/>
            <person name="Kopchinskiy A."/>
            <person name="Karimi Aghcheh R."/>
            <person name="Atanasova L."/>
            <person name="Chenthamara K."/>
            <person name="Baker S.E."/>
            <person name="Zhang R."/>
            <person name="Shen Q."/>
            <person name="Freitag M."/>
            <person name="Kubicek C.P."/>
            <person name="Druzhinina I.S."/>
        </authorList>
    </citation>
    <scope>NUCLEOTIDE SEQUENCE [LARGE SCALE GENOMIC DNA]</scope>
    <source>
        <strain evidence="1 2">CBS 125925</strain>
    </source>
</reference>